<dbReference type="InterPro" id="IPR017853">
    <property type="entry name" value="GH"/>
</dbReference>
<keyword evidence="1" id="KW-0732">Signal</keyword>
<dbReference type="Gene3D" id="3.20.20.80">
    <property type="entry name" value="Glycosidases"/>
    <property type="match status" value="1"/>
</dbReference>
<evidence type="ECO:0000256" key="1">
    <source>
        <dbReference type="ARBA" id="ARBA00022729"/>
    </source>
</evidence>
<dbReference type="HOGENOM" id="CLU_019247_0_1_9"/>
<dbReference type="PANTHER" id="PTHR43405">
    <property type="entry name" value="GLYCOSYL HYDROLASE DIGH"/>
    <property type="match status" value="1"/>
</dbReference>
<dbReference type="eggNOG" id="COG1649">
    <property type="taxonomic scope" value="Bacteria"/>
</dbReference>
<keyword evidence="5" id="KW-1185">Reference proteome</keyword>
<dbReference type="AlphaFoldDB" id="A8MM80"/>
<dbReference type="RefSeq" id="WP_012158561.1">
    <property type="nucleotide sequence ID" value="NC_009922.1"/>
</dbReference>
<reference evidence="5" key="1">
    <citation type="submission" date="2007-10" db="EMBL/GenBank/DDBJ databases">
        <title>Complete genome of Alkaliphilus oremlandii OhILAs.</title>
        <authorList>
            <person name="Copeland A."/>
            <person name="Lucas S."/>
            <person name="Lapidus A."/>
            <person name="Barry K."/>
            <person name="Detter J.C."/>
            <person name="Glavina del Rio T."/>
            <person name="Hammon N."/>
            <person name="Israni S."/>
            <person name="Dalin E."/>
            <person name="Tice H."/>
            <person name="Pitluck S."/>
            <person name="Chain P."/>
            <person name="Malfatti S."/>
            <person name="Shin M."/>
            <person name="Vergez L."/>
            <person name="Schmutz J."/>
            <person name="Larimer F."/>
            <person name="Land M."/>
            <person name="Hauser L."/>
            <person name="Kyrpides N."/>
            <person name="Mikhailova N."/>
            <person name="Stolz J.F."/>
            <person name="Dawson A."/>
            <person name="Fisher E."/>
            <person name="Crable B."/>
            <person name="Perera E."/>
            <person name="Lisak J."/>
            <person name="Ranganathan M."/>
            <person name="Basu P."/>
            <person name="Richardson P."/>
        </authorList>
    </citation>
    <scope>NUCLEOTIDE SEQUENCE [LARGE SCALE GENOMIC DNA]</scope>
    <source>
        <strain evidence="5">OhILAs</strain>
    </source>
</reference>
<feature type="compositionally biased region" description="Basic and acidic residues" evidence="2">
    <location>
        <begin position="62"/>
        <end position="107"/>
    </location>
</feature>
<dbReference type="InterPro" id="IPR003790">
    <property type="entry name" value="GHL10"/>
</dbReference>
<dbReference type="SUPFAM" id="SSF51445">
    <property type="entry name" value="(Trans)glycosidases"/>
    <property type="match status" value="1"/>
</dbReference>
<evidence type="ECO:0000313" key="5">
    <source>
        <dbReference type="Proteomes" id="UP000000269"/>
    </source>
</evidence>
<dbReference type="STRING" id="350688.Clos_0688"/>
<protein>
    <recommendedName>
        <fullName evidence="3">Glycosyl hydrolase-like 10 domain-containing protein</fullName>
    </recommendedName>
</protein>
<dbReference type="InterPro" id="IPR052177">
    <property type="entry name" value="Divisome_Glycosyl_Hydrolase"/>
</dbReference>
<name>A8MM80_ALKOO</name>
<gene>
    <name evidence="4" type="ordered locus">Clos_0688</name>
</gene>
<sequence length="476" mass="54445">MNTNKKILRITSAIGLSSILLLQGCSNIGNIWFNQPIEVNASSHPEKDSAILKQDGSPSEKNAIEAKEGLNESESVDHRVEALEKAVEQEDVSKEKTTSTEDKKEEIHKDAELRATWISTVYNLDWPSKKGLAVEDQKSEFTALLDGLKSAGLNAVMVQIKPSADSFYPSQYGPWSEYLTGVQGKDPGYNPLAFMIEETHKRNMEFHAWFNPYRVSVKEDRNALAEGHPAKKNPDWVVSYGGKLFYNPGIPAVQQFVIDSILEVVKNYNIDGVHLDDYFYPYPEKEGDFPDEELYQSYRRTASETKEQWRRNNINDFIQNLYQSIKREKSTVVLGVSPFGIWRNKADDPKGSNTRGGVTSYDSLYADTKYWIENGWLDYIAPQVYWHIGYDRAEYKELINWWSNVVQNKKVELYIGQAAYKVEAGTTPWGNPLEILDQIEYNRMIPEVKGSIFFRAKSIVNNPLGLKDNLEKMYKK</sequence>
<dbReference type="Proteomes" id="UP000000269">
    <property type="component" value="Chromosome"/>
</dbReference>
<evidence type="ECO:0000256" key="2">
    <source>
        <dbReference type="SAM" id="MobiDB-lite"/>
    </source>
</evidence>
<feature type="region of interest" description="Disordered" evidence="2">
    <location>
        <begin position="44"/>
        <end position="107"/>
    </location>
</feature>
<dbReference type="PANTHER" id="PTHR43405:SF1">
    <property type="entry name" value="GLYCOSYL HYDROLASE DIGH"/>
    <property type="match status" value="1"/>
</dbReference>
<accession>A8MM80</accession>
<dbReference type="EMBL" id="CP000853">
    <property type="protein sequence ID" value="ABW18247.1"/>
    <property type="molecule type" value="Genomic_DNA"/>
</dbReference>
<feature type="domain" description="Glycosyl hydrolase-like 10" evidence="3">
    <location>
        <begin position="112"/>
        <end position="424"/>
    </location>
</feature>
<dbReference type="Pfam" id="PF02638">
    <property type="entry name" value="GHL10"/>
    <property type="match status" value="1"/>
</dbReference>
<proteinExistence type="predicted"/>
<evidence type="ECO:0000259" key="3">
    <source>
        <dbReference type="Pfam" id="PF02638"/>
    </source>
</evidence>
<organism evidence="4 5">
    <name type="scientific">Alkaliphilus oremlandii (strain OhILAs)</name>
    <name type="common">Clostridium oremlandii (strain OhILAs)</name>
    <dbReference type="NCBI Taxonomy" id="350688"/>
    <lineage>
        <taxon>Bacteria</taxon>
        <taxon>Bacillati</taxon>
        <taxon>Bacillota</taxon>
        <taxon>Clostridia</taxon>
        <taxon>Peptostreptococcales</taxon>
        <taxon>Natronincolaceae</taxon>
        <taxon>Alkaliphilus</taxon>
    </lineage>
</organism>
<evidence type="ECO:0000313" key="4">
    <source>
        <dbReference type="EMBL" id="ABW18247.1"/>
    </source>
</evidence>
<dbReference type="PROSITE" id="PS51257">
    <property type="entry name" value="PROKAR_LIPOPROTEIN"/>
    <property type="match status" value="1"/>
</dbReference>
<dbReference type="KEGG" id="aoe:Clos_0688"/>